<feature type="compositionally biased region" description="Basic residues" evidence="1">
    <location>
        <begin position="55"/>
        <end position="67"/>
    </location>
</feature>
<sequence length="87" mass="10141">SLFIEHNREYLLCDGDALVLTNNTRNELESDDKSLQELITIDRERAGAEDLLEQHRRRSRRGNRERRHPTEDDHRPEGRPGPPAGSR</sequence>
<gene>
    <name evidence="2" type="ORF">DBV15_12539</name>
</gene>
<evidence type="ECO:0000256" key="1">
    <source>
        <dbReference type="SAM" id="MobiDB-lite"/>
    </source>
</evidence>
<name>A0A4S2KAZ6_9HYME</name>
<protein>
    <submittedName>
        <fullName evidence="2">Uncharacterized protein</fullName>
    </submittedName>
</protein>
<accession>A0A4S2KAZ6</accession>
<proteinExistence type="predicted"/>
<evidence type="ECO:0000313" key="2">
    <source>
        <dbReference type="EMBL" id="TGZ44747.1"/>
    </source>
</evidence>
<feature type="compositionally biased region" description="Basic and acidic residues" evidence="1">
    <location>
        <begin position="44"/>
        <end position="54"/>
    </location>
</feature>
<dbReference type="Proteomes" id="UP000310200">
    <property type="component" value="Unassembled WGS sequence"/>
</dbReference>
<dbReference type="EMBL" id="QBLH01003123">
    <property type="protein sequence ID" value="TGZ44747.1"/>
    <property type="molecule type" value="Genomic_DNA"/>
</dbReference>
<comment type="caution">
    <text evidence="2">The sequence shown here is derived from an EMBL/GenBank/DDBJ whole genome shotgun (WGS) entry which is preliminary data.</text>
</comment>
<feature type="region of interest" description="Disordered" evidence="1">
    <location>
        <begin position="44"/>
        <end position="87"/>
    </location>
</feature>
<keyword evidence="3" id="KW-1185">Reference proteome</keyword>
<reference evidence="2 3" key="1">
    <citation type="journal article" date="2019" name="Philos. Trans. R. Soc. Lond., B, Biol. Sci.">
        <title>Ant behaviour and brain gene expression of defending hosts depend on the ecological success of the intruding social parasite.</title>
        <authorList>
            <person name="Kaur R."/>
            <person name="Stoldt M."/>
            <person name="Jongepier E."/>
            <person name="Feldmeyer B."/>
            <person name="Menzel F."/>
            <person name="Bornberg-Bauer E."/>
            <person name="Foitzik S."/>
        </authorList>
    </citation>
    <scope>NUCLEOTIDE SEQUENCE [LARGE SCALE GENOMIC DNA]</scope>
    <source>
        <tissue evidence="2">Whole body</tissue>
    </source>
</reference>
<feature type="non-terminal residue" evidence="2">
    <location>
        <position position="1"/>
    </location>
</feature>
<feature type="compositionally biased region" description="Basic and acidic residues" evidence="1">
    <location>
        <begin position="68"/>
        <end position="78"/>
    </location>
</feature>
<organism evidence="2 3">
    <name type="scientific">Temnothorax longispinosus</name>
    <dbReference type="NCBI Taxonomy" id="300112"/>
    <lineage>
        <taxon>Eukaryota</taxon>
        <taxon>Metazoa</taxon>
        <taxon>Ecdysozoa</taxon>
        <taxon>Arthropoda</taxon>
        <taxon>Hexapoda</taxon>
        <taxon>Insecta</taxon>
        <taxon>Pterygota</taxon>
        <taxon>Neoptera</taxon>
        <taxon>Endopterygota</taxon>
        <taxon>Hymenoptera</taxon>
        <taxon>Apocrita</taxon>
        <taxon>Aculeata</taxon>
        <taxon>Formicoidea</taxon>
        <taxon>Formicidae</taxon>
        <taxon>Myrmicinae</taxon>
        <taxon>Temnothorax</taxon>
    </lineage>
</organism>
<dbReference type="AlphaFoldDB" id="A0A4S2KAZ6"/>
<evidence type="ECO:0000313" key="3">
    <source>
        <dbReference type="Proteomes" id="UP000310200"/>
    </source>
</evidence>